<protein>
    <submittedName>
        <fullName evidence="1">Uncharacterized protein</fullName>
    </submittedName>
</protein>
<name>A0AA96WCQ9_9CYAN</name>
<dbReference type="AlphaFoldDB" id="A0AA96WCQ9"/>
<sequence>MNAIDAPVRSWDTHLYEQNHAFVWQCGEDLVRLLAWIADYHRIRIAC</sequence>
<dbReference type="RefSeq" id="WP_316434276.1">
    <property type="nucleotide sequence ID" value="NZ_CP053586.1"/>
</dbReference>
<gene>
    <name evidence="1" type="ORF">HJG54_07675</name>
</gene>
<reference evidence="1" key="1">
    <citation type="submission" date="2020-05" db="EMBL/GenBank/DDBJ databases">
        <authorList>
            <person name="Zhu T."/>
            <person name="Keshari N."/>
            <person name="Lu X."/>
        </authorList>
    </citation>
    <scope>NUCLEOTIDE SEQUENCE</scope>
    <source>
        <strain evidence="1">NK1-12</strain>
    </source>
</reference>
<accession>A0AA96WCQ9</accession>
<dbReference type="EMBL" id="CP053586">
    <property type="protein sequence ID" value="WNZ22744.1"/>
    <property type="molecule type" value="Genomic_DNA"/>
</dbReference>
<organism evidence="1">
    <name type="scientific">Leptolyngbya sp. NK1-12</name>
    <dbReference type="NCBI Taxonomy" id="2547451"/>
    <lineage>
        <taxon>Bacteria</taxon>
        <taxon>Bacillati</taxon>
        <taxon>Cyanobacteriota</taxon>
        <taxon>Cyanophyceae</taxon>
        <taxon>Leptolyngbyales</taxon>
        <taxon>Leptolyngbyaceae</taxon>
        <taxon>Leptolyngbya group</taxon>
        <taxon>Leptolyngbya</taxon>
    </lineage>
</organism>
<evidence type="ECO:0000313" key="1">
    <source>
        <dbReference type="EMBL" id="WNZ22744.1"/>
    </source>
</evidence>
<proteinExistence type="predicted"/>